<dbReference type="InterPro" id="IPR051933">
    <property type="entry name" value="Resuscitation_pf_RpfB"/>
</dbReference>
<feature type="compositionally biased region" description="Basic and acidic residues" evidence="2">
    <location>
        <begin position="186"/>
        <end position="215"/>
    </location>
</feature>
<dbReference type="InterPro" id="IPR010611">
    <property type="entry name" value="3D_dom"/>
</dbReference>
<dbReference type="Pfam" id="PF01471">
    <property type="entry name" value="PG_binding_1"/>
    <property type="match status" value="1"/>
</dbReference>
<dbReference type="InterPro" id="IPR002477">
    <property type="entry name" value="Peptidoglycan-bd-like"/>
</dbReference>
<evidence type="ECO:0000256" key="1">
    <source>
        <dbReference type="ARBA" id="ARBA00022729"/>
    </source>
</evidence>
<feature type="domain" description="Peptidoglycan binding-like" evidence="4">
    <location>
        <begin position="80"/>
        <end position="119"/>
    </location>
</feature>
<dbReference type="PANTHER" id="PTHR39160">
    <property type="entry name" value="CELL WALL-BINDING PROTEIN YOCH"/>
    <property type="match status" value="1"/>
</dbReference>
<dbReference type="CDD" id="cd22786">
    <property type="entry name" value="DPBB_YuiC-like"/>
    <property type="match status" value="1"/>
</dbReference>
<dbReference type="SUPFAM" id="SSF50685">
    <property type="entry name" value="Barwin-like endoglucanases"/>
    <property type="match status" value="1"/>
</dbReference>
<evidence type="ECO:0000313" key="7">
    <source>
        <dbReference type="Proteomes" id="UP000035553"/>
    </source>
</evidence>
<dbReference type="InterPro" id="IPR036365">
    <property type="entry name" value="PGBD-like_sf"/>
</dbReference>
<proteinExistence type="predicted"/>
<reference evidence="6 7" key="1">
    <citation type="journal article" date="2011" name="J. Bacteriol.">
        <title>Draft genome sequence of Sporolactobacillus inulinus strain CASD, an efficient D-lactic acid-producing bacterium with high-concentration lactate tolerance capability.</title>
        <authorList>
            <person name="Yu B."/>
            <person name="Su F."/>
            <person name="Wang L."/>
            <person name="Xu K."/>
            <person name="Zhao B."/>
            <person name="Xu P."/>
        </authorList>
    </citation>
    <scope>NUCLEOTIDE SEQUENCE [LARGE SCALE GENOMIC DNA]</scope>
    <source>
        <strain evidence="6 7">CASD</strain>
    </source>
</reference>
<name>A0A0U1QMD3_9BACL</name>
<dbReference type="Gene3D" id="1.10.101.10">
    <property type="entry name" value="PGBD-like superfamily/PGBD"/>
    <property type="match status" value="1"/>
</dbReference>
<sequence length="328" mass="34784">MNIIKRLTAMTSLAVCLGVITPTTIAFAKTGSTNDSHANKSKDPKQSQAIGFAANTPALQSDSQEINIIFGNSLIQQGDSGPVVEKLQAELQKLGYYDGGDHGVVGESTLSAISAFETDSTNDSKGLIGADTKTVLYTVYRHTSEAKENQEGLVALKIQKKKQAKVRARKAAEEKAKKIAEEAARKAAEKEAKKQAHKDAEAKAEKEAERAETNKPKVRKTSAQPAQAPKSAPAKQAGRSITVEATSYSLGGRSATGIDFSSNPNAKVIAVDPKVIPLGSKVKIPGYGVFVAGDTGGAIKGKRIDVHFPSRDQALQFGRRTLTVTVLN</sequence>
<dbReference type="InterPro" id="IPR036908">
    <property type="entry name" value="RlpA-like_sf"/>
</dbReference>
<dbReference type="InterPro" id="IPR036366">
    <property type="entry name" value="PGBDSf"/>
</dbReference>
<evidence type="ECO:0000256" key="3">
    <source>
        <dbReference type="SAM" id="SignalP"/>
    </source>
</evidence>
<dbReference type="RefSeq" id="WP_010026213.1">
    <property type="nucleotide sequence ID" value="NZ_AFVQ02000152.1"/>
</dbReference>
<dbReference type="OrthoDB" id="9798935at2"/>
<dbReference type="Proteomes" id="UP000035553">
    <property type="component" value="Unassembled WGS sequence"/>
</dbReference>
<protein>
    <submittedName>
        <fullName evidence="6">Peptidoglycan-binding protein</fullName>
    </submittedName>
</protein>
<dbReference type="Pfam" id="PF06725">
    <property type="entry name" value="3D"/>
    <property type="match status" value="1"/>
</dbReference>
<dbReference type="GO" id="GO:0019867">
    <property type="term" value="C:outer membrane"/>
    <property type="evidence" value="ECO:0007669"/>
    <property type="project" value="InterPro"/>
</dbReference>
<feature type="domain" description="3D" evidence="5">
    <location>
        <begin position="267"/>
        <end position="328"/>
    </location>
</feature>
<evidence type="ECO:0000259" key="4">
    <source>
        <dbReference type="Pfam" id="PF01471"/>
    </source>
</evidence>
<dbReference type="PANTHER" id="PTHR39160:SF4">
    <property type="entry name" value="RESUSCITATION-PROMOTING FACTOR RPFB"/>
    <property type="match status" value="1"/>
</dbReference>
<evidence type="ECO:0000256" key="2">
    <source>
        <dbReference type="SAM" id="MobiDB-lite"/>
    </source>
</evidence>
<dbReference type="STRING" id="1069536.SINU_10785"/>
<dbReference type="Gene3D" id="2.40.40.10">
    <property type="entry name" value="RlpA-like domain"/>
    <property type="match status" value="1"/>
</dbReference>
<feature type="region of interest" description="Disordered" evidence="2">
    <location>
        <begin position="186"/>
        <end position="240"/>
    </location>
</feature>
<feature type="signal peptide" evidence="3">
    <location>
        <begin position="1"/>
        <end position="28"/>
    </location>
</feature>
<keyword evidence="1 3" id="KW-0732">Signal</keyword>
<feature type="chain" id="PRO_5006713768" evidence="3">
    <location>
        <begin position="29"/>
        <end position="328"/>
    </location>
</feature>
<evidence type="ECO:0000259" key="5">
    <source>
        <dbReference type="Pfam" id="PF06725"/>
    </source>
</evidence>
<dbReference type="SUPFAM" id="SSF47090">
    <property type="entry name" value="PGBD-like"/>
    <property type="match status" value="1"/>
</dbReference>
<comment type="caution">
    <text evidence="6">The sequence shown here is derived from an EMBL/GenBank/DDBJ whole genome shotgun (WGS) entry which is preliminary data.</text>
</comment>
<keyword evidence="7" id="KW-1185">Reference proteome</keyword>
<evidence type="ECO:0000313" key="6">
    <source>
        <dbReference type="EMBL" id="KLI01943.1"/>
    </source>
</evidence>
<accession>A0A0U1QMD3</accession>
<dbReference type="GO" id="GO:0009254">
    <property type="term" value="P:peptidoglycan turnover"/>
    <property type="evidence" value="ECO:0007669"/>
    <property type="project" value="InterPro"/>
</dbReference>
<dbReference type="EMBL" id="AFVQ02000152">
    <property type="protein sequence ID" value="KLI01943.1"/>
    <property type="molecule type" value="Genomic_DNA"/>
</dbReference>
<organism evidence="6 7">
    <name type="scientific">Sporolactobacillus inulinus CASD</name>
    <dbReference type="NCBI Taxonomy" id="1069536"/>
    <lineage>
        <taxon>Bacteria</taxon>
        <taxon>Bacillati</taxon>
        <taxon>Bacillota</taxon>
        <taxon>Bacilli</taxon>
        <taxon>Bacillales</taxon>
        <taxon>Sporolactobacillaceae</taxon>
        <taxon>Sporolactobacillus</taxon>
    </lineage>
</organism>
<feature type="compositionally biased region" description="Low complexity" evidence="2">
    <location>
        <begin position="222"/>
        <end position="237"/>
    </location>
</feature>
<dbReference type="GO" id="GO:0004553">
    <property type="term" value="F:hydrolase activity, hydrolyzing O-glycosyl compounds"/>
    <property type="evidence" value="ECO:0007669"/>
    <property type="project" value="InterPro"/>
</dbReference>
<gene>
    <name evidence="6" type="ORF">SINU_10785</name>
</gene>
<dbReference type="AlphaFoldDB" id="A0A0U1QMD3"/>